<keyword evidence="4" id="KW-0378">Hydrolase</keyword>
<evidence type="ECO:0000256" key="1">
    <source>
        <dbReference type="ARBA" id="ARBA00022676"/>
    </source>
</evidence>
<dbReference type="SUPFAM" id="SSF75005">
    <property type="entry name" value="Arabinanase/levansucrase/invertase"/>
    <property type="match status" value="1"/>
</dbReference>
<keyword evidence="5" id="KW-1185">Reference proteome</keyword>
<dbReference type="EMBL" id="AP025523">
    <property type="protein sequence ID" value="BDE05118.1"/>
    <property type="molecule type" value="Genomic_DNA"/>
</dbReference>
<dbReference type="Proteomes" id="UP001317532">
    <property type="component" value="Chromosome"/>
</dbReference>
<dbReference type="GO" id="GO:0016757">
    <property type="term" value="F:glycosyltransferase activity"/>
    <property type="evidence" value="ECO:0007669"/>
    <property type="project" value="UniProtKB-KW"/>
</dbReference>
<dbReference type="PANTHER" id="PTHR34106">
    <property type="entry name" value="GLYCOSIDASE"/>
    <property type="match status" value="1"/>
</dbReference>
<keyword evidence="1" id="KW-0328">Glycosyltransferase</keyword>
<reference evidence="4 5" key="1">
    <citation type="journal article" date="2022" name="ISME Commun">
        <title>Vulcanimicrobium alpinus gen. nov. sp. nov., the first cultivated representative of the candidate phylum 'Eremiobacterota', is a metabolically versatile aerobic anoxygenic phototroph.</title>
        <authorList>
            <person name="Yabe S."/>
            <person name="Muto K."/>
            <person name="Abe K."/>
            <person name="Yokota A."/>
            <person name="Staudigel H."/>
            <person name="Tebo B.M."/>
        </authorList>
    </citation>
    <scope>NUCLEOTIDE SEQUENCE [LARGE SCALE GENOMIC DNA]</scope>
    <source>
        <strain evidence="4 5">WC8-2</strain>
    </source>
</reference>
<dbReference type="PANTHER" id="PTHR34106:SF5">
    <property type="entry name" value="GLYCOSIDASE"/>
    <property type="match status" value="1"/>
</dbReference>
<proteinExistence type="inferred from homology"/>
<protein>
    <submittedName>
        <fullName evidence="4">Glycosidase</fullName>
    </submittedName>
</protein>
<evidence type="ECO:0000256" key="3">
    <source>
        <dbReference type="ARBA" id="ARBA00024356"/>
    </source>
</evidence>
<evidence type="ECO:0000313" key="5">
    <source>
        <dbReference type="Proteomes" id="UP001317532"/>
    </source>
</evidence>
<accession>A0AAN1XST3</accession>
<keyword evidence="2" id="KW-0808">Transferase</keyword>
<evidence type="ECO:0000313" key="4">
    <source>
        <dbReference type="EMBL" id="BDE05118.1"/>
    </source>
</evidence>
<dbReference type="GO" id="GO:0016798">
    <property type="term" value="F:hydrolase activity, acting on glycosyl bonds"/>
    <property type="evidence" value="ECO:0007669"/>
    <property type="project" value="UniProtKB-KW"/>
</dbReference>
<organism evidence="4 5">
    <name type="scientific">Vulcanimicrobium alpinum</name>
    <dbReference type="NCBI Taxonomy" id="3016050"/>
    <lineage>
        <taxon>Bacteria</taxon>
        <taxon>Bacillati</taxon>
        <taxon>Vulcanimicrobiota</taxon>
        <taxon>Vulcanimicrobiia</taxon>
        <taxon>Vulcanimicrobiales</taxon>
        <taxon>Vulcanimicrobiaceae</taxon>
        <taxon>Vulcanimicrobium</taxon>
    </lineage>
</organism>
<evidence type="ECO:0000256" key="2">
    <source>
        <dbReference type="ARBA" id="ARBA00022679"/>
    </source>
</evidence>
<sequence>MHMMLDALARFDGTITRLGIVLSPDGSPEEIEGVLNPASATTRDGTLLLYPRAVAQGNVSRVGLCVGERHGDDLQFARRGFALEPSAPYEVRTAPGGMGCEDPRVTFIPVLDRYAMAYTAFGPDGPRIAVALSQDGYRWERLGLVRFAAGLHQGDDKDGVFFPEPVLSPDGVRSIALYHRPMLRLSTMDGRGAIPTLLDLRPEERECTRIAYIPLEPVQRDIRNLLDVRESALVLIPDSPWCRIKTGAGTPPVRVAEGWFSIVHGVDAKDVGDGHYTMQYSAGFVVHDAERPHIVRYRSQTPVMVPEGADETHGIVNNVVFPTAIETIGERRYEFFYGMADARIGRARLELAPSFAGVEEPAA</sequence>
<dbReference type="Gene3D" id="2.115.10.20">
    <property type="entry name" value="Glycosyl hydrolase domain, family 43"/>
    <property type="match status" value="1"/>
</dbReference>
<keyword evidence="4" id="KW-0326">Glycosidase</keyword>
<dbReference type="InterPro" id="IPR023296">
    <property type="entry name" value="Glyco_hydro_beta-prop_sf"/>
</dbReference>
<dbReference type="Pfam" id="PF04041">
    <property type="entry name" value="Glyco_hydro_130"/>
    <property type="match status" value="1"/>
</dbReference>
<dbReference type="InterPro" id="IPR007184">
    <property type="entry name" value="Mannoside_phosphorylase"/>
</dbReference>
<dbReference type="AlphaFoldDB" id="A0AAN1XST3"/>
<gene>
    <name evidence="4" type="ORF">WPS_03940</name>
</gene>
<comment type="similarity">
    <text evidence="3">Belongs to the glycosyl hydrolase 130 family.</text>
</comment>
<name>A0AAN1XST3_UNVUL</name>
<dbReference type="KEGG" id="vab:WPS_03940"/>